<keyword evidence="7" id="KW-1185">Reference proteome</keyword>
<reference evidence="7" key="1">
    <citation type="submission" date="2020-06" db="EMBL/GenBank/DDBJ databases">
        <title>A chromosome-scale genome assembly of Talaromyces rugulosus W13939.</title>
        <authorList>
            <person name="Wang B."/>
            <person name="Guo L."/>
            <person name="Ye K."/>
            <person name="Wang L."/>
        </authorList>
    </citation>
    <scope>NUCLEOTIDE SEQUENCE [LARGE SCALE GENOMIC DNA]</scope>
    <source>
        <strain evidence="7">W13939</strain>
    </source>
</reference>
<dbReference type="GO" id="GO:0005778">
    <property type="term" value="C:peroxisomal membrane"/>
    <property type="evidence" value="ECO:0007669"/>
    <property type="project" value="UniProtKB-SubCell"/>
</dbReference>
<dbReference type="Pfam" id="PF05648">
    <property type="entry name" value="PEX11"/>
    <property type="match status" value="1"/>
</dbReference>
<evidence type="ECO:0000313" key="6">
    <source>
        <dbReference type="EMBL" id="QKX58298.1"/>
    </source>
</evidence>
<organism evidence="6 7">
    <name type="scientific">Talaromyces rugulosus</name>
    <name type="common">Penicillium rugulosum</name>
    <dbReference type="NCBI Taxonomy" id="121627"/>
    <lineage>
        <taxon>Eukaryota</taxon>
        <taxon>Fungi</taxon>
        <taxon>Dikarya</taxon>
        <taxon>Ascomycota</taxon>
        <taxon>Pezizomycotina</taxon>
        <taxon>Eurotiomycetes</taxon>
        <taxon>Eurotiomycetidae</taxon>
        <taxon>Eurotiales</taxon>
        <taxon>Trichocomaceae</taxon>
        <taxon>Talaromyces</taxon>
        <taxon>Talaromyces sect. Islandici</taxon>
    </lineage>
</organism>
<dbReference type="GO" id="GO:0016559">
    <property type="term" value="P:peroxisome fission"/>
    <property type="evidence" value="ECO:0007669"/>
    <property type="project" value="InterPro"/>
</dbReference>
<gene>
    <name evidence="6" type="ORF">TRUGW13939_05420</name>
</gene>
<dbReference type="KEGG" id="trg:TRUGW13939_05420"/>
<keyword evidence="3" id="KW-0576">Peroxisome</keyword>
<protein>
    <submittedName>
        <fullName evidence="6">Uncharacterized protein</fullName>
    </submittedName>
</protein>
<feature type="region of interest" description="Disordered" evidence="5">
    <location>
        <begin position="90"/>
        <end position="119"/>
    </location>
</feature>
<dbReference type="PANTHER" id="PTHR12652">
    <property type="entry name" value="PEROXISOMAL BIOGENESIS FACTOR 11"/>
    <property type="match status" value="1"/>
</dbReference>
<dbReference type="RefSeq" id="XP_035344476.1">
    <property type="nucleotide sequence ID" value="XM_035488583.1"/>
</dbReference>
<evidence type="ECO:0000256" key="3">
    <source>
        <dbReference type="ARBA" id="ARBA00023140"/>
    </source>
</evidence>
<feature type="region of interest" description="Disordered" evidence="5">
    <location>
        <begin position="1"/>
        <end position="47"/>
    </location>
</feature>
<dbReference type="Proteomes" id="UP000509510">
    <property type="component" value="Chromosome III"/>
</dbReference>
<dbReference type="InterPro" id="IPR008733">
    <property type="entry name" value="PEX11"/>
</dbReference>
<keyword evidence="1" id="KW-0962">Peroxisome biogenesis</keyword>
<dbReference type="EMBL" id="CP055900">
    <property type="protein sequence ID" value="QKX58298.1"/>
    <property type="molecule type" value="Genomic_DNA"/>
</dbReference>
<evidence type="ECO:0000256" key="5">
    <source>
        <dbReference type="SAM" id="MobiDB-lite"/>
    </source>
</evidence>
<name>A0A7H8QXD9_TALRU</name>
<dbReference type="GeneID" id="55992917"/>
<evidence type="ECO:0000256" key="4">
    <source>
        <dbReference type="ARBA" id="ARBA00046271"/>
    </source>
</evidence>
<sequence>MTYQSLPPENNPPPGFQRRPRIRRGVAREPRAHISPIPEDSASTAFPLTIQGPGQRIVRPLPPIPAGAGQPAQARGPLCARIASNSTCAKMADDKEKSVPPGQDLNASDELAPQTPGAAGKIGSYKTAIDVLSKTDETVLRLKKFLSTPSGVDSALSTIGYSSHILHHVLNSSPLTAVQTRIKFFLLQRLGGKLTAPKPPVPSYARPAPLLALSSLISETRYTLRLFELVTIWAWGSSVYKSPPKDRTLKAIAYVEVLSILVYQALENGSYLASKGIAWQTLVKRTGGTAKWSLWSVRAWFIYILLQFVRLYQDSVLFSRQEEERKKQRNEQVSAGEKAVSESEQEENETRRLAIRAWRKKLINNLAWGTLCTHWSVEGGVGVPVYLNGFISLLAGIWGTYDSWQATALA</sequence>
<dbReference type="OrthoDB" id="10005898at2759"/>
<evidence type="ECO:0000313" key="7">
    <source>
        <dbReference type="Proteomes" id="UP000509510"/>
    </source>
</evidence>
<keyword evidence="2" id="KW-0472">Membrane</keyword>
<accession>A0A7H8QXD9</accession>
<dbReference type="PANTHER" id="PTHR12652:SF25">
    <property type="entry name" value="MICROBODY (PEROXISOME) PROLIFERATION PROTEIN PEROXIN 11C (EUROFUNG)"/>
    <property type="match status" value="1"/>
</dbReference>
<dbReference type="AlphaFoldDB" id="A0A7H8QXD9"/>
<proteinExistence type="predicted"/>
<comment type="subcellular location">
    <subcellularLocation>
        <location evidence="4">Peroxisome membrane</location>
    </subcellularLocation>
</comment>
<evidence type="ECO:0000256" key="2">
    <source>
        <dbReference type="ARBA" id="ARBA00023136"/>
    </source>
</evidence>
<evidence type="ECO:0000256" key="1">
    <source>
        <dbReference type="ARBA" id="ARBA00022593"/>
    </source>
</evidence>